<organism evidence="2 3">
    <name type="scientific">Mycobacterium phage LilSpotty</name>
    <dbReference type="NCBI Taxonomy" id="2588512"/>
    <lineage>
        <taxon>Viruses</taxon>
        <taxon>Duplodnaviria</taxon>
        <taxon>Heunggongvirae</taxon>
        <taxon>Uroviricota</taxon>
        <taxon>Caudoviricetes</taxon>
        <taxon>Lilspottyvirus</taxon>
        <taxon>Lilspottyvirus lilspotty</taxon>
    </lineage>
</organism>
<feature type="region of interest" description="Disordered" evidence="1">
    <location>
        <begin position="18"/>
        <end position="51"/>
    </location>
</feature>
<proteinExistence type="predicted"/>
<feature type="compositionally biased region" description="Basic and acidic residues" evidence="1">
    <location>
        <begin position="38"/>
        <end position="51"/>
    </location>
</feature>
<accession>A0A4Y6EWI9</accession>
<reference evidence="2 3" key="1">
    <citation type="submission" date="2019-05" db="EMBL/GenBank/DDBJ databases">
        <authorList>
            <person name="Kim R."/>
            <person name="Haleblian K.L."/>
            <person name="Torres C.-L.T."/>
            <person name="Chong M.Y."/>
            <person name="Duong K."/>
            <person name="Lee C."/>
            <person name="Lai L.T."/>
            <person name="Ballew A.S."/>
            <person name="Ly A.M."/>
            <person name="Wu S."/>
            <person name="Ngo R.T."/>
            <person name="Freise A.C."/>
            <person name="Reddi K."/>
            <person name="Moberg-Parker J."/>
            <person name="Garlena R.A."/>
            <person name="Russell D.A."/>
            <person name="Pope W.H."/>
            <person name="Jacobs-Sera D."/>
            <person name="Hatfull G.F."/>
        </authorList>
    </citation>
    <scope>NUCLEOTIDE SEQUENCE [LARGE SCALE GENOMIC DNA]</scope>
</reference>
<evidence type="ECO:0000313" key="3">
    <source>
        <dbReference type="Proteomes" id="UP000318419"/>
    </source>
</evidence>
<dbReference type="KEGG" id="vg:80019452"/>
<dbReference type="RefSeq" id="YP_010754851.1">
    <property type="nucleotide sequence ID" value="NC_073464.1"/>
</dbReference>
<evidence type="ECO:0000313" key="2">
    <source>
        <dbReference type="EMBL" id="QDF19794.1"/>
    </source>
</evidence>
<evidence type="ECO:0000256" key="1">
    <source>
        <dbReference type="SAM" id="MobiDB-lite"/>
    </source>
</evidence>
<dbReference type="Proteomes" id="UP000318419">
    <property type="component" value="Genome"/>
</dbReference>
<dbReference type="EMBL" id="MK977707">
    <property type="protein sequence ID" value="QDF19794.1"/>
    <property type="molecule type" value="Genomic_DNA"/>
</dbReference>
<sequence>MMRYEYDTEEWAAAMHDMSETERASVTPTHTRPAGVLGDRDDARDEMGDRW</sequence>
<gene>
    <name evidence="2" type="primary">62</name>
    <name evidence="2" type="ORF">SEA_LILSPOTTY_62</name>
</gene>
<keyword evidence="3" id="KW-1185">Reference proteome</keyword>
<name>A0A4Y6EWI9_9CAUD</name>
<dbReference type="GeneID" id="80019452"/>
<protein>
    <submittedName>
        <fullName evidence="2">Uncharacterized protein</fullName>
    </submittedName>
</protein>